<dbReference type="GO" id="GO:0006796">
    <property type="term" value="P:phosphate-containing compound metabolic process"/>
    <property type="evidence" value="ECO:0007669"/>
    <property type="project" value="UniProtKB-ARBA"/>
</dbReference>
<dbReference type="InterPro" id="IPR029056">
    <property type="entry name" value="Ribokinase-like"/>
</dbReference>
<evidence type="ECO:0000256" key="1">
    <source>
        <dbReference type="ARBA" id="ARBA00022679"/>
    </source>
</evidence>
<keyword evidence="4" id="KW-1185">Reference proteome</keyword>
<evidence type="ECO:0000256" key="2">
    <source>
        <dbReference type="ARBA" id="ARBA00022777"/>
    </source>
</evidence>
<dbReference type="GO" id="GO:0016301">
    <property type="term" value="F:kinase activity"/>
    <property type="evidence" value="ECO:0007669"/>
    <property type="project" value="UniProtKB-KW"/>
</dbReference>
<reference evidence="3 4" key="1">
    <citation type="journal article" date="2014" name="Genome Announc.">
        <title>Draft Genome Sequence of the Boron-Tolerant and Moderately Halotolerant Bacterium Gracilibacillus boraciitolerans JCM 21714T.</title>
        <authorList>
            <person name="Ahmed I."/>
            <person name="Oshima K."/>
            <person name="Suda W."/>
            <person name="Kitamura K."/>
            <person name="Iida T."/>
            <person name="Ohmori Y."/>
            <person name="Fujiwara T."/>
            <person name="Hattori M."/>
            <person name="Ohkuma M."/>
        </authorList>
    </citation>
    <scope>NUCLEOTIDE SEQUENCE [LARGE SCALE GENOMIC DNA]</scope>
    <source>
        <strain evidence="3 4">JCM 21714</strain>
    </source>
</reference>
<dbReference type="InterPro" id="IPR002139">
    <property type="entry name" value="Ribo/fructo_kinase"/>
</dbReference>
<keyword evidence="1" id="KW-0808">Transferase</keyword>
<dbReference type="PANTHER" id="PTHR10584:SF166">
    <property type="entry name" value="RIBOKINASE"/>
    <property type="match status" value="1"/>
</dbReference>
<organism evidence="3 4">
    <name type="scientific">Gracilibacillus boraciitolerans JCM 21714</name>
    <dbReference type="NCBI Taxonomy" id="1298598"/>
    <lineage>
        <taxon>Bacteria</taxon>
        <taxon>Bacillati</taxon>
        <taxon>Bacillota</taxon>
        <taxon>Bacilli</taxon>
        <taxon>Bacillales</taxon>
        <taxon>Bacillaceae</taxon>
        <taxon>Gracilibacillus</taxon>
    </lineage>
</organism>
<evidence type="ECO:0000313" key="4">
    <source>
        <dbReference type="Proteomes" id="UP000019102"/>
    </source>
</evidence>
<evidence type="ECO:0008006" key="5">
    <source>
        <dbReference type="Google" id="ProtNLM"/>
    </source>
</evidence>
<dbReference type="RefSeq" id="WP_158413543.1">
    <property type="nucleotide sequence ID" value="NZ_BAVS01000037.1"/>
</dbReference>
<dbReference type="AlphaFoldDB" id="W4VPB8"/>
<keyword evidence="2" id="KW-0418">Kinase</keyword>
<gene>
    <name evidence="3" type="ORF">JCM21714_4253</name>
</gene>
<protein>
    <recommendedName>
        <fullName evidence="5">Ribokinase</fullName>
    </recommendedName>
</protein>
<dbReference type="PRINTS" id="PR00990">
    <property type="entry name" value="RIBOKINASE"/>
</dbReference>
<dbReference type="eggNOG" id="COG0524">
    <property type="taxonomic scope" value="Bacteria"/>
</dbReference>
<dbReference type="EMBL" id="BAVS01000037">
    <property type="protein sequence ID" value="GAE95047.1"/>
    <property type="molecule type" value="Genomic_DNA"/>
</dbReference>
<dbReference type="OrthoDB" id="9775849at2"/>
<dbReference type="PANTHER" id="PTHR10584">
    <property type="entry name" value="SUGAR KINASE"/>
    <property type="match status" value="1"/>
</dbReference>
<proteinExistence type="predicted"/>
<sequence length="57" mass="6298">MKEHITVFGSLNYDLLVKQQRMPKIGETFIGEELVEMCGGKGANQAAQSGKLKMKTI</sequence>
<dbReference type="Gene3D" id="3.40.1190.20">
    <property type="match status" value="1"/>
</dbReference>
<dbReference type="STRING" id="1298598.JCM21714_4253"/>
<evidence type="ECO:0000313" key="3">
    <source>
        <dbReference type="EMBL" id="GAE95047.1"/>
    </source>
</evidence>
<accession>W4VPB8</accession>
<dbReference type="Proteomes" id="UP000019102">
    <property type="component" value="Unassembled WGS sequence"/>
</dbReference>
<comment type="caution">
    <text evidence="3">The sequence shown here is derived from an EMBL/GenBank/DDBJ whole genome shotgun (WGS) entry which is preliminary data.</text>
</comment>
<name>W4VPB8_9BACI</name>
<dbReference type="SUPFAM" id="SSF53613">
    <property type="entry name" value="Ribokinase-like"/>
    <property type="match status" value="1"/>
</dbReference>